<dbReference type="EMBL" id="CP036434">
    <property type="protein sequence ID" value="QDV10068.1"/>
    <property type="molecule type" value="Genomic_DNA"/>
</dbReference>
<reference evidence="2 3" key="1">
    <citation type="submission" date="2019-02" db="EMBL/GenBank/DDBJ databases">
        <title>Deep-cultivation of Planctomycetes and their phenomic and genomic characterization uncovers novel biology.</title>
        <authorList>
            <person name="Wiegand S."/>
            <person name="Jogler M."/>
            <person name="Boedeker C."/>
            <person name="Pinto D."/>
            <person name="Vollmers J."/>
            <person name="Rivas-Marin E."/>
            <person name="Kohn T."/>
            <person name="Peeters S.H."/>
            <person name="Heuer A."/>
            <person name="Rast P."/>
            <person name="Oberbeckmann S."/>
            <person name="Bunk B."/>
            <person name="Jeske O."/>
            <person name="Meyerdierks A."/>
            <person name="Storesund J.E."/>
            <person name="Kallscheuer N."/>
            <person name="Luecker S."/>
            <person name="Lage O.M."/>
            <person name="Pohl T."/>
            <person name="Merkel B.J."/>
            <person name="Hornburger P."/>
            <person name="Mueller R.-W."/>
            <person name="Bruemmer F."/>
            <person name="Labrenz M."/>
            <person name="Spormann A.M."/>
            <person name="Op den Camp H."/>
            <person name="Overmann J."/>
            <person name="Amann R."/>
            <person name="Jetten M.S.M."/>
            <person name="Mascher T."/>
            <person name="Medema M.H."/>
            <person name="Devos D.P."/>
            <person name="Kaster A.-K."/>
            <person name="Ovreas L."/>
            <person name="Rohde M."/>
            <person name="Galperin M.Y."/>
            <person name="Jogler C."/>
        </authorList>
    </citation>
    <scope>NUCLEOTIDE SEQUENCE [LARGE SCALE GENOMIC DNA]</scope>
    <source>
        <strain evidence="2 3">Poly30</strain>
    </source>
</reference>
<evidence type="ECO:0000313" key="3">
    <source>
        <dbReference type="Proteomes" id="UP000320390"/>
    </source>
</evidence>
<dbReference type="RefSeq" id="WP_145205603.1">
    <property type="nucleotide sequence ID" value="NZ_CP036434.1"/>
</dbReference>
<accession>A0A518F152</accession>
<name>A0A518F152_9BACT</name>
<sequence precursor="true">MKSAFLALAAFSVPGFASAQCDLLNETFSSVQPGNPVTDLGYWTSTSPTVPIIAADPGTNSASVRFAANALQNATGDLTGIAFPDRFRITFDFGADVDSTFSIGCPAAGAFRASISIQATVTPFGPPPIRLATSLDTPGAPVSLTGGLSNTAEIQVNLQGDYSVLINGTMVHTGPWNPAGVPACGAPDSLFIATTATGGFVSTGFTLDNICIEPFIGNVIGSTYCTSLPNVTGVESTLTLVGSDIAASNDVTMIMGDMPPLLSGIALMSLTKAPNPIFVSEGILCLGGSIARYMAPGEIFQADASGSATFSPDLTVVPLNNSLVAVMAGETWNFQAWHRDVDPMGLNSANFTNAVEVTFN</sequence>
<feature type="chain" id="PRO_5021867426" evidence="1">
    <location>
        <begin position="20"/>
        <end position="360"/>
    </location>
</feature>
<keyword evidence="1" id="KW-0732">Signal</keyword>
<proteinExistence type="predicted"/>
<feature type="signal peptide" evidence="1">
    <location>
        <begin position="1"/>
        <end position="19"/>
    </location>
</feature>
<evidence type="ECO:0000256" key="1">
    <source>
        <dbReference type="SAM" id="SignalP"/>
    </source>
</evidence>
<protein>
    <submittedName>
        <fullName evidence="2">Uncharacterized protein</fullName>
    </submittedName>
</protein>
<dbReference type="Proteomes" id="UP000320390">
    <property type="component" value="Chromosome"/>
</dbReference>
<dbReference type="AlphaFoldDB" id="A0A518F152"/>
<keyword evidence="3" id="KW-1185">Reference proteome</keyword>
<evidence type="ECO:0000313" key="2">
    <source>
        <dbReference type="EMBL" id="QDV10068.1"/>
    </source>
</evidence>
<gene>
    <name evidence="2" type="ORF">Poly30_56300</name>
</gene>
<organism evidence="2 3">
    <name type="scientific">Saltatorellus ferox</name>
    <dbReference type="NCBI Taxonomy" id="2528018"/>
    <lineage>
        <taxon>Bacteria</taxon>
        <taxon>Pseudomonadati</taxon>
        <taxon>Planctomycetota</taxon>
        <taxon>Planctomycetia</taxon>
        <taxon>Planctomycetia incertae sedis</taxon>
        <taxon>Saltatorellus</taxon>
    </lineage>
</organism>